<feature type="transmembrane region" description="Helical" evidence="2">
    <location>
        <begin position="221"/>
        <end position="245"/>
    </location>
</feature>
<keyword evidence="4" id="KW-1185">Reference proteome</keyword>
<keyword evidence="2" id="KW-1133">Transmembrane helix</keyword>
<organism evidence="3 4">
    <name type="scientific">Saccharomycopsis crataegensis</name>
    <dbReference type="NCBI Taxonomy" id="43959"/>
    <lineage>
        <taxon>Eukaryota</taxon>
        <taxon>Fungi</taxon>
        <taxon>Dikarya</taxon>
        <taxon>Ascomycota</taxon>
        <taxon>Saccharomycotina</taxon>
        <taxon>Saccharomycetes</taxon>
        <taxon>Saccharomycopsidaceae</taxon>
        <taxon>Saccharomycopsis</taxon>
    </lineage>
</organism>
<protein>
    <submittedName>
        <fullName evidence="3">Uncharacterized protein</fullName>
    </submittedName>
</protein>
<evidence type="ECO:0000256" key="1">
    <source>
        <dbReference type="SAM" id="MobiDB-lite"/>
    </source>
</evidence>
<keyword evidence="2" id="KW-0472">Membrane</keyword>
<feature type="transmembrane region" description="Helical" evidence="2">
    <location>
        <begin position="147"/>
        <end position="166"/>
    </location>
</feature>
<feature type="region of interest" description="Disordered" evidence="1">
    <location>
        <begin position="176"/>
        <end position="211"/>
    </location>
</feature>
<keyword evidence="2" id="KW-0812">Transmembrane</keyword>
<evidence type="ECO:0000256" key="2">
    <source>
        <dbReference type="SAM" id="Phobius"/>
    </source>
</evidence>
<gene>
    <name evidence="3" type="ORF">DASC09_062240</name>
</gene>
<accession>A0AAV5QXP0</accession>
<dbReference type="EMBL" id="BTFZ01000020">
    <property type="protein sequence ID" value="GMM38885.1"/>
    <property type="molecule type" value="Genomic_DNA"/>
</dbReference>
<dbReference type="Proteomes" id="UP001360560">
    <property type="component" value="Unassembled WGS sequence"/>
</dbReference>
<proteinExistence type="predicted"/>
<dbReference type="GeneID" id="90076873"/>
<feature type="compositionally biased region" description="Basic residues" evidence="1">
    <location>
        <begin position="176"/>
        <end position="195"/>
    </location>
</feature>
<comment type="caution">
    <text evidence="3">The sequence shown here is derived from an EMBL/GenBank/DDBJ whole genome shotgun (WGS) entry which is preliminary data.</text>
</comment>
<name>A0AAV5QXP0_9ASCO</name>
<reference evidence="3 4" key="1">
    <citation type="journal article" date="2023" name="Elife">
        <title>Identification of key yeast species and microbe-microbe interactions impacting larval growth of Drosophila in the wild.</title>
        <authorList>
            <person name="Mure A."/>
            <person name="Sugiura Y."/>
            <person name="Maeda R."/>
            <person name="Honda K."/>
            <person name="Sakurai N."/>
            <person name="Takahashi Y."/>
            <person name="Watada M."/>
            <person name="Katoh T."/>
            <person name="Gotoh A."/>
            <person name="Gotoh Y."/>
            <person name="Taniguchi I."/>
            <person name="Nakamura K."/>
            <person name="Hayashi T."/>
            <person name="Katayama T."/>
            <person name="Uemura T."/>
            <person name="Hattori Y."/>
        </authorList>
    </citation>
    <scope>NUCLEOTIDE SEQUENCE [LARGE SCALE GENOMIC DNA]</scope>
    <source>
        <strain evidence="3 4">SC-9</strain>
    </source>
</reference>
<evidence type="ECO:0000313" key="4">
    <source>
        <dbReference type="Proteomes" id="UP001360560"/>
    </source>
</evidence>
<dbReference type="RefSeq" id="XP_064855880.1">
    <property type="nucleotide sequence ID" value="XM_064999808.1"/>
</dbReference>
<dbReference type="AlphaFoldDB" id="A0AAV5QXP0"/>
<evidence type="ECO:0000313" key="3">
    <source>
        <dbReference type="EMBL" id="GMM38885.1"/>
    </source>
</evidence>
<sequence length="334" mass="38608">MVSSIDPWIMDQIQLLIVYLRPLLKSIPQTYQTWIFYHQSHPKLGRKCYQRCFLHSWDKDPEFVSECMSRIMLHMGDWGPWVAIMAVSNKWGIIYELIRKTCRTFNSQDNSKIRQTAKDKINHEIDVKDLTLETTSYLLMIFGTHKWVYLGPLIQNFVVLLLNFYLESLAENQKVKGKSRRRNRSRSKSRWFSKWRRSDEKKSSTTTSRKGNKSVTADFRLLLTLICVGLMTCVGIMWAISIFSTKKTSKTRWKREKKTRNWGLSDLAAVIYGISKSRDLWKVICGRSNMAGLIGLGWSELASAMLKIGIGMGDTLDWSKAAVGIANIIYGQVN</sequence>